<gene>
    <name evidence="12" type="ORF">F8388_009931</name>
</gene>
<keyword evidence="4" id="KW-0805">Transcription regulation</keyword>
<feature type="compositionally biased region" description="Low complexity" evidence="10">
    <location>
        <begin position="81"/>
        <end position="108"/>
    </location>
</feature>
<keyword evidence="1" id="KW-0479">Metal-binding</keyword>
<organism evidence="12 13">
    <name type="scientific">Cannabis sativa</name>
    <name type="common">Hemp</name>
    <name type="synonym">Marijuana</name>
    <dbReference type="NCBI Taxonomy" id="3483"/>
    <lineage>
        <taxon>Eukaryota</taxon>
        <taxon>Viridiplantae</taxon>
        <taxon>Streptophyta</taxon>
        <taxon>Embryophyta</taxon>
        <taxon>Tracheophyta</taxon>
        <taxon>Spermatophyta</taxon>
        <taxon>Magnoliopsida</taxon>
        <taxon>eudicotyledons</taxon>
        <taxon>Gunneridae</taxon>
        <taxon>Pentapetalae</taxon>
        <taxon>rosids</taxon>
        <taxon>fabids</taxon>
        <taxon>Rosales</taxon>
        <taxon>Cannabaceae</taxon>
        <taxon>Cannabis</taxon>
    </lineage>
</organism>
<dbReference type="InterPro" id="IPR000679">
    <property type="entry name" value="Znf_GATA"/>
</dbReference>
<evidence type="ECO:0000256" key="6">
    <source>
        <dbReference type="ARBA" id="ARBA00023163"/>
    </source>
</evidence>
<proteinExistence type="inferred from homology"/>
<dbReference type="Pfam" id="PF00320">
    <property type="entry name" value="GATA"/>
    <property type="match status" value="1"/>
</dbReference>
<evidence type="ECO:0000256" key="1">
    <source>
        <dbReference type="ARBA" id="ARBA00022723"/>
    </source>
</evidence>
<dbReference type="PROSITE" id="PS50114">
    <property type="entry name" value="GATA_ZN_FINGER_2"/>
    <property type="match status" value="1"/>
</dbReference>
<keyword evidence="5" id="KW-0238">DNA-binding</keyword>
<evidence type="ECO:0000256" key="10">
    <source>
        <dbReference type="SAM" id="MobiDB-lite"/>
    </source>
</evidence>
<evidence type="ECO:0000259" key="11">
    <source>
        <dbReference type="PROSITE" id="PS50114"/>
    </source>
</evidence>
<keyword evidence="6" id="KW-0804">Transcription</keyword>
<feature type="compositionally biased region" description="Low complexity" evidence="10">
    <location>
        <begin position="138"/>
        <end position="147"/>
    </location>
</feature>
<dbReference type="OrthoDB" id="1160381at2759"/>
<protein>
    <recommendedName>
        <fullName evidence="11">GATA-type domain-containing protein</fullName>
    </recommendedName>
</protein>
<dbReference type="GO" id="GO:0043565">
    <property type="term" value="F:sequence-specific DNA binding"/>
    <property type="evidence" value="ECO:0007669"/>
    <property type="project" value="InterPro"/>
</dbReference>
<dbReference type="SMART" id="SM00401">
    <property type="entry name" value="ZnF_GATA"/>
    <property type="match status" value="1"/>
</dbReference>
<dbReference type="SUPFAM" id="SSF57716">
    <property type="entry name" value="Glucocorticoid receptor-like (DNA-binding domain)"/>
    <property type="match status" value="1"/>
</dbReference>
<dbReference type="GO" id="GO:0006355">
    <property type="term" value="P:regulation of DNA-templated transcription"/>
    <property type="evidence" value="ECO:0007669"/>
    <property type="project" value="InterPro"/>
</dbReference>
<dbReference type="Gene3D" id="3.30.50.10">
    <property type="entry name" value="Erythroid Transcription Factor GATA-1, subunit A"/>
    <property type="match status" value="1"/>
</dbReference>
<comment type="caution">
    <text evidence="12">The sequence shown here is derived from an EMBL/GenBank/DDBJ whole genome shotgun (WGS) entry which is preliminary data.</text>
</comment>
<evidence type="ECO:0000256" key="4">
    <source>
        <dbReference type="ARBA" id="ARBA00023015"/>
    </source>
</evidence>
<evidence type="ECO:0000256" key="5">
    <source>
        <dbReference type="ARBA" id="ARBA00023125"/>
    </source>
</evidence>
<dbReference type="CDD" id="cd00202">
    <property type="entry name" value="ZnF_GATA"/>
    <property type="match status" value="1"/>
</dbReference>
<sequence length="181" mass="19649">MGTMDVTEKESLADQTNEYKKCCSDCRTTRTPLWRSGPAGPKSLCNACGIRYRKKMASMLGLKKGTERKKERSHSTNNQPNSSSGGTTITTITTTTSSVSNTTNNNVNGDQNDKGMTQTTLKVRLIALGKEVLTHRLSSSSSSSSPSVVKKQRCRSKRKKLGEEEQAAFLLMALSCGSVFA</sequence>
<dbReference type="InterPro" id="IPR013088">
    <property type="entry name" value="Znf_NHR/GATA"/>
</dbReference>
<keyword evidence="3" id="KW-0862">Zinc</keyword>
<feature type="region of interest" description="Disordered" evidence="10">
    <location>
        <begin position="134"/>
        <end position="153"/>
    </location>
</feature>
<keyword evidence="2 9" id="KW-0863">Zinc-finger</keyword>
<dbReference type="GO" id="GO:0008270">
    <property type="term" value="F:zinc ion binding"/>
    <property type="evidence" value="ECO:0007669"/>
    <property type="project" value="UniProtKB-KW"/>
</dbReference>
<reference evidence="12 13" key="1">
    <citation type="journal article" date="2020" name="bioRxiv">
        <title>Sequence and annotation of 42 cannabis genomes reveals extensive copy number variation in cannabinoid synthesis and pathogen resistance genes.</title>
        <authorList>
            <person name="Mckernan K.J."/>
            <person name="Helbert Y."/>
            <person name="Kane L.T."/>
            <person name="Ebling H."/>
            <person name="Zhang L."/>
            <person name="Liu B."/>
            <person name="Eaton Z."/>
            <person name="Mclaughlin S."/>
            <person name="Kingan S."/>
            <person name="Baybayan P."/>
            <person name="Concepcion G."/>
            <person name="Jordan M."/>
            <person name="Riva A."/>
            <person name="Barbazuk W."/>
            <person name="Harkins T."/>
        </authorList>
    </citation>
    <scope>NUCLEOTIDE SEQUENCE [LARGE SCALE GENOMIC DNA]</scope>
    <source>
        <strain evidence="13">cv. Jamaican Lion 4</strain>
        <tissue evidence="12">Leaf</tissue>
    </source>
</reference>
<evidence type="ECO:0000256" key="9">
    <source>
        <dbReference type="PROSITE-ProRule" id="PRU00094"/>
    </source>
</evidence>
<evidence type="ECO:0000256" key="8">
    <source>
        <dbReference type="ARBA" id="ARBA00037539"/>
    </source>
</evidence>
<feature type="compositionally biased region" description="Basic and acidic residues" evidence="10">
    <location>
        <begin position="64"/>
        <end position="74"/>
    </location>
</feature>
<evidence type="ECO:0000256" key="7">
    <source>
        <dbReference type="ARBA" id="ARBA00024019"/>
    </source>
</evidence>
<dbReference type="AlphaFoldDB" id="A0A7J6H4W7"/>
<evidence type="ECO:0000313" key="13">
    <source>
        <dbReference type="Proteomes" id="UP000525078"/>
    </source>
</evidence>
<accession>A0A7J6H4W7</accession>
<feature type="domain" description="GATA-type" evidence="11">
    <location>
        <begin position="23"/>
        <end position="53"/>
    </location>
</feature>
<dbReference type="Proteomes" id="UP000525078">
    <property type="component" value="Unassembled WGS sequence"/>
</dbReference>
<evidence type="ECO:0000256" key="2">
    <source>
        <dbReference type="ARBA" id="ARBA00022771"/>
    </source>
</evidence>
<comment type="function">
    <text evidence="8">Transcriptional regulator that specifically binds 5'-GATA-3' or 5'-GAT-3' motifs within gene promoters.</text>
</comment>
<evidence type="ECO:0000313" key="12">
    <source>
        <dbReference type="EMBL" id="KAF4389798.1"/>
    </source>
</evidence>
<feature type="region of interest" description="Disordered" evidence="10">
    <location>
        <begin position="59"/>
        <end position="116"/>
    </location>
</feature>
<evidence type="ECO:0000256" key="3">
    <source>
        <dbReference type="ARBA" id="ARBA00022833"/>
    </source>
</evidence>
<dbReference type="PANTHER" id="PTHR47172:SF9">
    <property type="entry name" value="GATA TRANSCRIPTION FACTOR 23"/>
    <property type="match status" value="1"/>
</dbReference>
<dbReference type="PANTHER" id="PTHR47172">
    <property type="entry name" value="OS01G0976800 PROTEIN"/>
    <property type="match status" value="1"/>
</dbReference>
<dbReference type="PROSITE" id="PS00344">
    <property type="entry name" value="GATA_ZN_FINGER_1"/>
    <property type="match status" value="1"/>
</dbReference>
<dbReference type="EMBL" id="JAATIP010000031">
    <property type="protein sequence ID" value="KAF4389798.1"/>
    <property type="molecule type" value="Genomic_DNA"/>
</dbReference>
<comment type="similarity">
    <text evidence="7">Belongs to the type IV zinc-finger family. Class B subfamily.</text>
</comment>
<name>A0A7J6H4W7_CANSA</name>